<dbReference type="Proteomes" id="UP000287651">
    <property type="component" value="Unassembled WGS sequence"/>
</dbReference>
<dbReference type="AlphaFoldDB" id="A0A426Y5B3"/>
<name>A0A426Y5B3_ENSVE</name>
<feature type="non-terminal residue" evidence="1">
    <location>
        <position position="1"/>
    </location>
</feature>
<organism evidence="1 2">
    <name type="scientific">Ensete ventricosum</name>
    <name type="common">Abyssinian banana</name>
    <name type="synonym">Musa ensete</name>
    <dbReference type="NCBI Taxonomy" id="4639"/>
    <lineage>
        <taxon>Eukaryota</taxon>
        <taxon>Viridiplantae</taxon>
        <taxon>Streptophyta</taxon>
        <taxon>Embryophyta</taxon>
        <taxon>Tracheophyta</taxon>
        <taxon>Spermatophyta</taxon>
        <taxon>Magnoliopsida</taxon>
        <taxon>Liliopsida</taxon>
        <taxon>Zingiberales</taxon>
        <taxon>Musaceae</taxon>
        <taxon>Ensete</taxon>
    </lineage>
</organism>
<protein>
    <submittedName>
        <fullName evidence="1">Uncharacterized protein</fullName>
    </submittedName>
</protein>
<reference evidence="1 2" key="1">
    <citation type="journal article" date="2014" name="Agronomy (Basel)">
        <title>A Draft Genome Sequence for Ensete ventricosum, the Drought-Tolerant Tree Against Hunger.</title>
        <authorList>
            <person name="Harrison J."/>
            <person name="Moore K.A."/>
            <person name="Paszkiewicz K."/>
            <person name="Jones T."/>
            <person name="Grant M."/>
            <person name="Ambacheew D."/>
            <person name="Muzemil S."/>
            <person name="Studholme D.J."/>
        </authorList>
    </citation>
    <scope>NUCLEOTIDE SEQUENCE [LARGE SCALE GENOMIC DNA]</scope>
</reference>
<evidence type="ECO:0000313" key="1">
    <source>
        <dbReference type="EMBL" id="RRT46969.1"/>
    </source>
</evidence>
<sequence length="53" mass="6321">IGETEYPSSLIYLAKELYTYLKTLRRNLVEDNICQILINGDRFYREQTICFIS</sequence>
<accession>A0A426Y5B3</accession>
<gene>
    <name evidence="1" type="ORF">B296_00054050</name>
</gene>
<comment type="caution">
    <text evidence="1">The sequence shown here is derived from an EMBL/GenBank/DDBJ whole genome shotgun (WGS) entry which is preliminary data.</text>
</comment>
<evidence type="ECO:0000313" key="2">
    <source>
        <dbReference type="Proteomes" id="UP000287651"/>
    </source>
</evidence>
<dbReference type="EMBL" id="AMZH03014835">
    <property type="protein sequence ID" value="RRT46969.1"/>
    <property type="molecule type" value="Genomic_DNA"/>
</dbReference>
<proteinExistence type="predicted"/>